<dbReference type="InterPro" id="IPR017441">
    <property type="entry name" value="Protein_kinase_ATP_BS"/>
</dbReference>
<protein>
    <recommendedName>
        <fullName evidence="1">non-specific serine/threonine protein kinase</fullName>
        <ecNumber evidence="1">2.7.11.1</ecNumber>
    </recommendedName>
</protein>
<evidence type="ECO:0000256" key="6">
    <source>
        <dbReference type="ARBA" id="ARBA00022840"/>
    </source>
</evidence>
<evidence type="ECO:0000256" key="2">
    <source>
        <dbReference type="ARBA" id="ARBA00022527"/>
    </source>
</evidence>
<dbReference type="PROSITE" id="PS50011">
    <property type="entry name" value="PROTEIN_KINASE_DOM"/>
    <property type="match status" value="1"/>
</dbReference>
<keyword evidence="2 10" id="KW-0723">Serine/threonine-protein kinase</keyword>
<organism evidence="10 11">
    <name type="scientific">Klenkia soli</name>
    <dbReference type="NCBI Taxonomy" id="1052260"/>
    <lineage>
        <taxon>Bacteria</taxon>
        <taxon>Bacillati</taxon>
        <taxon>Actinomycetota</taxon>
        <taxon>Actinomycetes</taxon>
        <taxon>Geodermatophilales</taxon>
        <taxon>Geodermatophilaceae</taxon>
        <taxon>Klenkia</taxon>
    </lineage>
</organism>
<keyword evidence="5 10" id="KW-0418">Kinase</keyword>
<dbReference type="Gene3D" id="3.30.200.20">
    <property type="entry name" value="Phosphorylase Kinase, domain 1"/>
    <property type="match status" value="1"/>
</dbReference>
<sequence>MPTADAEPARRAVPVVPGYVLEELLGRGGTGEVWRARPRVGGPPVAVKVLVRGEPERQVREAGLLAELDHPHLVRLHQVVRRRTPSGDQVALVLDLLGGGSLAALLAARGRLRPGEVVTAIAPVAAALAHVHDRGIVHGDLSPGNVVFTEEGRPVLTDLGVARVIGERGGGEVTPPYVDPVVARGGAAGPASDVFGVAAAAFHALTGIPPWNAAGAGNTLVVAASGEVPDLALLAPEAPADLVAVVERGLSPYPHLRGSAAAFALDLRHACRPERVVLPAPGTDPAALGRTGQVPRTELTHQVRRPPRAHAAPETPGRWARVLAHRPVAAPGVVRRAAVVLAVAAALLGSVWVGVRWGSTADPTVPAARTGAASSAPSAAKTTSGDVTGTETAGGSSAGEPSTGEPTSADPAGVPATAAAWRDLLAGLYAQRADAFTEGDPAVLDRVFTADSPLLTTDAARLAELRSAGQQLAGFSPEVVAVTSTAAVDGGYLVELTERVPAYGVLDEAGGRTEVPGQPDRPVEMTVVSTADGWRIASAALVA</sequence>
<dbReference type="AlphaFoldDB" id="A0A1H0SW16"/>
<feature type="compositionally biased region" description="Low complexity" evidence="8">
    <location>
        <begin position="367"/>
        <end position="400"/>
    </location>
</feature>
<dbReference type="SUPFAM" id="SSF56112">
    <property type="entry name" value="Protein kinase-like (PK-like)"/>
    <property type="match status" value="1"/>
</dbReference>
<dbReference type="Pfam" id="PF00069">
    <property type="entry name" value="Pkinase"/>
    <property type="match status" value="1"/>
</dbReference>
<evidence type="ECO:0000256" key="1">
    <source>
        <dbReference type="ARBA" id="ARBA00012513"/>
    </source>
</evidence>
<dbReference type="CDD" id="cd14014">
    <property type="entry name" value="STKc_PknB_like"/>
    <property type="match status" value="1"/>
</dbReference>
<dbReference type="PROSITE" id="PS00107">
    <property type="entry name" value="PROTEIN_KINASE_ATP"/>
    <property type="match status" value="1"/>
</dbReference>
<evidence type="ECO:0000256" key="3">
    <source>
        <dbReference type="ARBA" id="ARBA00022679"/>
    </source>
</evidence>
<keyword evidence="4 7" id="KW-0547">Nucleotide-binding</keyword>
<dbReference type="Proteomes" id="UP000199088">
    <property type="component" value="Unassembled WGS sequence"/>
</dbReference>
<feature type="binding site" evidence="7">
    <location>
        <position position="48"/>
    </location>
    <ligand>
        <name>ATP</name>
        <dbReference type="ChEBI" id="CHEBI:30616"/>
    </ligand>
</feature>
<dbReference type="InterPro" id="IPR011009">
    <property type="entry name" value="Kinase-like_dom_sf"/>
</dbReference>
<feature type="region of interest" description="Disordered" evidence="8">
    <location>
        <begin position="365"/>
        <end position="413"/>
    </location>
</feature>
<keyword evidence="11" id="KW-1185">Reference proteome</keyword>
<reference evidence="11" key="1">
    <citation type="submission" date="2016-10" db="EMBL/GenBank/DDBJ databases">
        <authorList>
            <person name="Varghese N."/>
            <person name="Submissions S."/>
        </authorList>
    </citation>
    <scope>NUCLEOTIDE SEQUENCE [LARGE SCALE GENOMIC DNA]</scope>
    <source>
        <strain evidence="11">DSM 45843</strain>
    </source>
</reference>
<dbReference type="PANTHER" id="PTHR43289:SF6">
    <property type="entry name" value="SERINE_THREONINE-PROTEIN KINASE NEKL-3"/>
    <property type="match status" value="1"/>
</dbReference>
<dbReference type="GO" id="GO:0005524">
    <property type="term" value="F:ATP binding"/>
    <property type="evidence" value="ECO:0007669"/>
    <property type="project" value="UniProtKB-UniRule"/>
</dbReference>
<gene>
    <name evidence="10" type="ORF">SAMN05660199_03937</name>
</gene>
<evidence type="ECO:0000259" key="9">
    <source>
        <dbReference type="PROSITE" id="PS50011"/>
    </source>
</evidence>
<dbReference type="Gene3D" id="1.10.510.10">
    <property type="entry name" value="Transferase(Phosphotransferase) domain 1"/>
    <property type="match status" value="1"/>
</dbReference>
<dbReference type="STRING" id="1052260.SAMN05660199_03937"/>
<dbReference type="InterPro" id="IPR000719">
    <property type="entry name" value="Prot_kinase_dom"/>
</dbReference>
<evidence type="ECO:0000256" key="5">
    <source>
        <dbReference type="ARBA" id="ARBA00022777"/>
    </source>
</evidence>
<evidence type="ECO:0000256" key="4">
    <source>
        <dbReference type="ARBA" id="ARBA00022741"/>
    </source>
</evidence>
<accession>A0A1H0SW16</accession>
<dbReference type="GO" id="GO:0004674">
    <property type="term" value="F:protein serine/threonine kinase activity"/>
    <property type="evidence" value="ECO:0007669"/>
    <property type="project" value="UniProtKB-KW"/>
</dbReference>
<dbReference type="OrthoDB" id="3778994at2"/>
<dbReference type="EC" id="2.7.11.1" evidence="1"/>
<dbReference type="RefSeq" id="WP_091248711.1">
    <property type="nucleotide sequence ID" value="NZ_FNIR01000014.1"/>
</dbReference>
<name>A0A1H0SW16_9ACTN</name>
<keyword evidence="6 7" id="KW-0067">ATP-binding</keyword>
<keyword evidence="3" id="KW-0808">Transferase</keyword>
<evidence type="ECO:0000256" key="8">
    <source>
        <dbReference type="SAM" id="MobiDB-lite"/>
    </source>
</evidence>
<evidence type="ECO:0000313" key="10">
    <source>
        <dbReference type="EMBL" id="SDP45770.1"/>
    </source>
</evidence>
<proteinExistence type="predicted"/>
<dbReference type="PANTHER" id="PTHR43289">
    <property type="entry name" value="MITOGEN-ACTIVATED PROTEIN KINASE KINASE KINASE 20-RELATED"/>
    <property type="match status" value="1"/>
</dbReference>
<evidence type="ECO:0000256" key="7">
    <source>
        <dbReference type="PROSITE-ProRule" id="PRU10141"/>
    </source>
</evidence>
<feature type="domain" description="Protein kinase" evidence="9">
    <location>
        <begin position="19"/>
        <end position="272"/>
    </location>
</feature>
<dbReference type="EMBL" id="FNIR01000014">
    <property type="protein sequence ID" value="SDP45770.1"/>
    <property type="molecule type" value="Genomic_DNA"/>
</dbReference>
<evidence type="ECO:0000313" key="11">
    <source>
        <dbReference type="Proteomes" id="UP000199088"/>
    </source>
</evidence>
<dbReference type="InterPro" id="IPR008266">
    <property type="entry name" value="Tyr_kinase_AS"/>
</dbReference>
<dbReference type="PROSITE" id="PS00109">
    <property type="entry name" value="PROTEIN_KINASE_TYR"/>
    <property type="match status" value="1"/>
</dbReference>